<reference evidence="4 5" key="1">
    <citation type="journal article" date="2023" name="Commun. Biol.">
        <title>Genome analysis of Parmales, the sister group of diatoms, reveals the evolutionary specialization of diatoms from phago-mixotrophs to photoautotrophs.</title>
        <authorList>
            <person name="Ban H."/>
            <person name="Sato S."/>
            <person name="Yoshikawa S."/>
            <person name="Yamada K."/>
            <person name="Nakamura Y."/>
            <person name="Ichinomiya M."/>
            <person name="Sato N."/>
            <person name="Blanc-Mathieu R."/>
            <person name="Endo H."/>
            <person name="Kuwata A."/>
            <person name="Ogata H."/>
        </authorList>
    </citation>
    <scope>NUCLEOTIDE SEQUENCE [LARGE SCALE GENOMIC DNA]</scope>
</reference>
<protein>
    <submittedName>
        <fullName evidence="4">Uncharacterized protein</fullName>
    </submittedName>
</protein>
<name>A0ABQ6N3S7_9STRA</name>
<feature type="compositionally biased region" description="Pro residues" evidence="3">
    <location>
        <begin position="236"/>
        <end position="255"/>
    </location>
</feature>
<dbReference type="InterPro" id="IPR050493">
    <property type="entry name" value="FAD-dep_Monooxygenase_BioMet"/>
</dbReference>
<dbReference type="SUPFAM" id="SSF51905">
    <property type="entry name" value="FAD/NAD(P)-binding domain"/>
    <property type="match status" value="1"/>
</dbReference>
<proteinExistence type="predicted"/>
<accession>A0ABQ6N3S7</accession>
<evidence type="ECO:0000313" key="5">
    <source>
        <dbReference type="Proteomes" id="UP001165060"/>
    </source>
</evidence>
<gene>
    <name evidence="4" type="ORF">TeGR_g8711</name>
</gene>
<feature type="region of interest" description="Disordered" evidence="3">
    <location>
        <begin position="236"/>
        <end position="257"/>
    </location>
</feature>
<dbReference type="Gene3D" id="3.50.50.60">
    <property type="entry name" value="FAD/NAD(P)-binding domain"/>
    <property type="match status" value="1"/>
</dbReference>
<keyword evidence="5" id="KW-1185">Reference proteome</keyword>
<sequence>MSLLPPVAIRGSSLSGLAAALSLSSLPSPPPVTLYSSPPSPPPDPHIGVGVWSTALSLLPPPLRADLSGRGAFLSAAGYRAVDGRWLHRTSLPPGRLLFLPQGELLERFEAALPPSVSRRPAAEYEGGEHGVTVGAEGACSPTRALLHPSCPGPQPGGYHVFRGNSPHPAGEAFQTWGRGGRKRFAVVPMSAEASTWFATVDSGLLPPSPSFDRRSFLLSHFSSFHPPVPSLISSSPPPLLSPSLSHPPSPPPSHPSLCLVGDAHRLLDPVLAMGFTLAIEDAYSLATHYPDLPAYHRARAGRRRNAAAASALVGALAQPSVAGVGEARDALLGVVPGVVKGAVFDWVMEASLRG</sequence>
<evidence type="ECO:0000256" key="2">
    <source>
        <dbReference type="ARBA" id="ARBA00023033"/>
    </source>
</evidence>
<dbReference type="EMBL" id="BRYB01002079">
    <property type="protein sequence ID" value="GMI39323.1"/>
    <property type="molecule type" value="Genomic_DNA"/>
</dbReference>
<dbReference type="PRINTS" id="PR00420">
    <property type="entry name" value="RNGMNOXGNASE"/>
</dbReference>
<dbReference type="PANTHER" id="PTHR13789">
    <property type="entry name" value="MONOOXYGENASE"/>
    <property type="match status" value="1"/>
</dbReference>
<organism evidence="4 5">
    <name type="scientific">Tetraparma gracilis</name>
    <dbReference type="NCBI Taxonomy" id="2962635"/>
    <lineage>
        <taxon>Eukaryota</taxon>
        <taxon>Sar</taxon>
        <taxon>Stramenopiles</taxon>
        <taxon>Ochrophyta</taxon>
        <taxon>Bolidophyceae</taxon>
        <taxon>Parmales</taxon>
        <taxon>Triparmaceae</taxon>
        <taxon>Tetraparma</taxon>
    </lineage>
</organism>
<dbReference type="Proteomes" id="UP001165060">
    <property type="component" value="Unassembled WGS sequence"/>
</dbReference>
<keyword evidence="1" id="KW-0560">Oxidoreductase</keyword>
<comment type="caution">
    <text evidence="4">The sequence shown here is derived from an EMBL/GenBank/DDBJ whole genome shotgun (WGS) entry which is preliminary data.</text>
</comment>
<dbReference type="InterPro" id="IPR036188">
    <property type="entry name" value="FAD/NAD-bd_sf"/>
</dbReference>
<keyword evidence="2" id="KW-0503">Monooxygenase</keyword>
<dbReference type="PANTHER" id="PTHR13789:SF309">
    <property type="entry name" value="PUTATIVE (AFU_ORTHOLOGUE AFUA_6G14510)-RELATED"/>
    <property type="match status" value="1"/>
</dbReference>
<evidence type="ECO:0000256" key="3">
    <source>
        <dbReference type="SAM" id="MobiDB-lite"/>
    </source>
</evidence>
<evidence type="ECO:0000313" key="4">
    <source>
        <dbReference type="EMBL" id="GMI39323.1"/>
    </source>
</evidence>
<evidence type="ECO:0000256" key="1">
    <source>
        <dbReference type="ARBA" id="ARBA00023002"/>
    </source>
</evidence>